<dbReference type="InterPro" id="IPR016102">
    <property type="entry name" value="Succinyl-CoA_synth-like"/>
</dbReference>
<dbReference type="InterPro" id="IPR013815">
    <property type="entry name" value="ATP_grasp_subdomain_1"/>
</dbReference>
<keyword evidence="6" id="KW-1185">Reference proteome</keyword>
<dbReference type="Gene3D" id="3.30.1490.20">
    <property type="entry name" value="ATP-grasp fold, A domain"/>
    <property type="match status" value="1"/>
</dbReference>
<dbReference type="Proteomes" id="UP000238137">
    <property type="component" value="Unassembled WGS sequence"/>
</dbReference>
<dbReference type="AlphaFoldDB" id="A0A422QWG7"/>
<keyword evidence="3" id="KW-0067">ATP-binding</keyword>
<gene>
    <name evidence="5" type="ORF">A7A09_012885</name>
</gene>
<dbReference type="GO" id="GO:0046872">
    <property type="term" value="F:metal ion binding"/>
    <property type="evidence" value="ECO:0007669"/>
    <property type="project" value="InterPro"/>
</dbReference>
<protein>
    <submittedName>
        <fullName evidence="5">CoA-binding protein</fullName>
    </submittedName>
</protein>
<reference evidence="5" key="1">
    <citation type="submission" date="2018-05" db="EMBL/GenBank/DDBJ databases">
        <title>Reclassification of Methylarcula marina and Methylarcula terricola as Paracoccus methylarcula sp.nov., comb.nov. and Paracoccus terricola comb.nov.</title>
        <authorList>
            <person name="Shmareva M.N."/>
            <person name="Doronina N.V."/>
            <person name="Vasilenko O.V."/>
            <person name="Tarlachkov S.V."/>
            <person name="Trotsenko Y.A."/>
        </authorList>
    </citation>
    <scope>NUCLEOTIDE SEQUENCE [LARGE SCALE GENOMIC DNA]</scope>
    <source>
        <strain evidence="5">VKM B-2159</strain>
    </source>
</reference>
<dbReference type="InterPro" id="IPR032875">
    <property type="entry name" value="Succ_CoA_lig_flav_dom"/>
</dbReference>
<dbReference type="Gene3D" id="3.30.470.20">
    <property type="entry name" value="ATP-grasp fold, B domain"/>
    <property type="match status" value="1"/>
</dbReference>
<dbReference type="PANTHER" id="PTHR42793">
    <property type="entry name" value="COA BINDING DOMAIN CONTAINING PROTEIN"/>
    <property type="match status" value="1"/>
</dbReference>
<evidence type="ECO:0000313" key="5">
    <source>
        <dbReference type="EMBL" id="RNF34271.1"/>
    </source>
</evidence>
<dbReference type="Pfam" id="PF13380">
    <property type="entry name" value="CoA_binding_2"/>
    <property type="match status" value="1"/>
</dbReference>
<organism evidence="5 6">
    <name type="scientific">Paracoccus methylarcula</name>
    <dbReference type="NCBI Taxonomy" id="72022"/>
    <lineage>
        <taxon>Bacteria</taxon>
        <taxon>Pseudomonadati</taxon>
        <taxon>Pseudomonadota</taxon>
        <taxon>Alphaproteobacteria</taxon>
        <taxon>Rhodobacterales</taxon>
        <taxon>Paracoccaceae</taxon>
        <taxon>Paracoccus</taxon>
    </lineage>
</organism>
<dbReference type="InterPro" id="IPR011761">
    <property type="entry name" value="ATP-grasp"/>
</dbReference>
<dbReference type="EMBL" id="PXNQ02000007">
    <property type="protein sequence ID" value="RNF34271.1"/>
    <property type="molecule type" value="Genomic_DNA"/>
</dbReference>
<dbReference type="SUPFAM" id="SSF56059">
    <property type="entry name" value="Glutathione synthetase ATP-binding domain-like"/>
    <property type="match status" value="1"/>
</dbReference>
<dbReference type="PANTHER" id="PTHR42793:SF4">
    <property type="entry name" value="BLL6376 PROTEIN"/>
    <property type="match status" value="1"/>
</dbReference>
<dbReference type="Pfam" id="PF19045">
    <property type="entry name" value="Ligase_CoA_2"/>
    <property type="match status" value="1"/>
</dbReference>
<dbReference type="Pfam" id="PF13549">
    <property type="entry name" value="ATP-grasp_5"/>
    <property type="match status" value="1"/>
</dbReference>
<proteinExistence type="inferred from homology"/>
<comment type="similarity">
    <text evidence="2">In the N-terminal section; belongs to the acetate CoA ligase alpha subunit family.</text>
</comment>
<dbReference type="SMART" id="SM00881">
    <property type="entry name" value="CoA_binding"/>
    <property type="match status" value="1"/>
</dbReference>
<dbReference type="Pfam" id="PF13607">
    <property type="entry name" value="Succ_CoA_lig"/>
    <property type="match status" value="1"/>
</dbReference>
<evidence type="ECO:0000259" key="4">
    <source>
        <dbReference type="PROSITE" id="PS50975"/>
    </source>
</evidence>
<dbReference type="GO" id="GO:0043758">
    <property type="term" value="F:acetate-CoA ligase (ADP-forming) activity"/>
    <property type="evidence" value="ECO:0007669"/>
    <property type="project" value="InterPro"/>
</dbReference>
<dbReference type="FunFam" id="3.30.1490.20:FF:000020">
    <property type="entry name" value="Protein lysine acetyltransferase"/>
    <property type="match status" value="1"/>
</dbReference>
<evidence type="ECO:0000256" key="2">
    <source>
        <dbReference type="ARBA" id="ARBA00060888"/>
    </source>
</evidence>
<dbReference type="RefSeq" id="WP_106691776.1">
    <property type="nucleotide sequence ID" value="NZ_PXNQ02000007.1"/>
</dbReference>
<dbReference type="Gene3D" id="3.40.50.261">
    <property type="entry name" value="Succinyl-CoA synthetase domains"/>
    <property type="match status" value="2"/>
</dbReference>
<dbReference type="PROSITE" id="PS50975">
    <property type="entry name" value="ATP_GRASP"/>
    <property type="match status" value="1"/>
</dbReference>
<dbReference type="SUPFAM" id="SSF51735">
    <property type="entry name" value="NAD(P)-binding Rossmann-fold domains"/>
    <property type="match status" value="1"/>
</dbReference>
<dbReference type="GO" id="GO:0005524">
    <property type="term" value="F:ATP binding"/>
    <property type="evidence" value="ECO:0007669"/>
    <property type="project" value="UniProtKB-UniRule"/>
</dbReference>
<accession>A0A422QWG7</accession>
<dbReference type="GO" id="GO:0006099">
    <property type="term" value="P:tricarboxylic acid cycle"/>
    <property type="evidence" value="ECO:0007669"/>
    <property type="project" value="UniProtKB-KW"/>
</dbReference>
<dbReference type="Gene3D" id="3.40.50.720">
    <property type="entry name" value="NAD(P)-binding Rossmann-like Domain"/>
    <property type="match status" value="1"/>
</dbReference>
<keyword evidence="3" id="KW-0547">Nucleotide-binding</keyword>
<sequence length="705" mass="74334">MRYDFGGLSRLLEPDSVAIIGASADPTRIGGRPIRVMLQGGFRGRILPVNPKRDRVQDLTCYPDIAALPEAPDAAIVAVPAHAALDAVDALGQRGCKTVTMFTAGFAELGEDGRREQERLVTLVRQHGMRLLGPNTLGCWNVDLGYFGSFTSSLDLGYPLPGKIGMASQSGAFGTHVAAVARRRGIGVPVLVATGNEADITVADAIGWMAQSDRIDVICAYQEGFTDPGRMLAALDAARQAGKPVFILKSGRSEVGGRAAASHTASLAGDDAVADEVLRAHGTMRVNDTEQMLDLAYVARKRIYPVDNSLGVITVSGGAGIVASDEAEQQGLPMPPMPPEAQAELRALLPFCAPANPVDCTAQALNDLNLFRAFIHAALDKGGYRSVICFATTVAGSPDMAPRLLEALLPLREEFPDRLIVICAVAPPEIVERYEKAGFLVFEDPSRATRALAAMGRVGKLLSARGARLEARSDIHLPSTAPDEFQSKALLAKAGIAVSPEKMVHSAEEARDAATGIGFPVVMKIVSPDILHKSDIGGVRLNVTSADEAASVHDELLAAARKHRPDAGINGILVAQQVSGGVECFMGISRDPSFGPIAAFGLGGIFVEILRDIALRQCPFDQETAREMILSIRGATILTGARGRPPADLDALARTLSRLSHFAAGAGPRLLSVDLNPVMALPAGQGAVALDAVIELQEEEPAHAD</sequence>
<dbReference type="SUPFAM" id="SSF52210">
    <property type="entry name" value="Succinyl-CoA synthetase domains"/>
    <property type="match status" value="2"/>
</dbReference>
<feature type="domain" description="ATP-grasp" evidence="4">
    <location>
        <begin position="488"/>
        <end position="524"/>
    </location>
</feature>
<name>A0A422QWG7_9RHOB</name>
<evidence type="ECO:0000256" key="3">
    <source>
        <dbReference type="PROSITE-ProRule" id="PRU00409"/>
    </source>
</evidence>
<evidence type="ECO:0000256" key="1">
    <source>
        <dbReference type="ARBA" id="ARBA00022532"/>
    </source>
</evidence>
<dbReference type="InterPro" id="IPR036291">
    <property type="entry name" value="NAD(P)-bd_dom_sf"/>
</dbReference>
<dbReference type="OrthoDB" id="9807426at2"/>
<dbReference type="InterPro" id="IPR043938">
    <property type="entry name" value="Ligase_CoA_dom"/>
</dbReference>
<dbReference type="InterPro" id="IPR003781">
    <property type="entry name" value="CoA-bd"/>
</dbReference>
<evidence type="ECO:0000313" key="6">
    <source>
        <dbReference type="Proteomes" id="UP000238137"/>
    </source>
</evidence>
<keyword evidence="1" id="KW-0816">Tricarboxylic acid cycle</keyword>
<comment type="caution">
    <text evidence="5">The sequence shown here is derived from an EMBL/GenBank/DDBJ whole genome shotgun (WGS) entry which is preliminary data.</text>
</comment>